<dbReference type="EMBL" id="CM007651">
    <property type="protein sequence ID" value="ONI35039.1"/>
    <property type="molecule type" value="Genomic_DNA"/>
</dbReference>
<keyword evidence="2" id="KW-1185">Reference proteome</keyword>
<protein>
    <submittedName>
        <fullName evidence="1">Uncharacterized protein</fullName>
    </submittedName>
</protein>
<proteinExistence type="predicted"/>
<name>A0A251RG53_PRUPE</name>
<sequence>MVVNLKCLGELSSVADYVPVVLALYQPMTEICDCNKDEKRKSFFPKYKDQETIVQVMQVQSIFLIMKDQIGRLNNISHCNCLAKLPQELQEQLKTLFS</sequence>
<dbReference type="AlphaFoldDB" id="A0A251RG53"/>
<evidence type="ECO:0000313" key="1">
    <source>
        <dbReference type="EMBL" id="ONI35039.1"/>
    </source>
</evidence>
<evidence type="ECO:0000313" key="2">
    <source>
        <dbReference type="Proteomes" id="UP000006882"/>
    </source>
</evidence>
<gene>
    <name evidence="1" type="ORF">PRUPE_1G511700</name>
</gene>
<dbReference type="Gramene" id="ONI35039">
    <property type="protein sequence ID" value="ONI35039"/>
    <property type="gene ID" value="PRUPE_1G511700"/>
</dbReference>
<organism evidence="1 2">
    <name type="scientific">Prunus persica</name>
    <name type="common">Peach</name>
    <name type="synonym">Amygdalus persica</name>
    <dbReference type="NCBI Taxonomy" id="3760"/>
    <lineage>
        <taxon>Eukaryota</taxon>
        <taxon>Viridiplantae</taxon>
        <taxon>Streptophyta</taxon>
        <taxon>Embryophyta</taxon>
        <taxon>Tracheophyta</taxon>
        <taxon>Spermatophyta</taxon>
        <taxon>Magnoliopsida</taxon>
        <taxon>eudicotyledons</taxon>
        <taxon>Gunneridae</taxon>
        <taxon>Pentapetalae</taxon>
        <taxon>rosids</taxon>
        <taxon>fabids</taxon>
        <taxon>Rosales</taxon>
        <taxon>Rosaceae</taxon>
        <taxon>Amygdaloideae</taxon>
        <taxon>Amygdaleae</taxon>
        <taxon>Prunus</taxon>
    </lineage>
</organism>
<dbReference type="Proteomes" id="UP000006882">
    <property type="component" value="Chromosome G1"/>
</dbReference>
<reference evidence="1 2" key="1">
    <citation type="journal article" date="2013" name="Nat. Genet.">
        <title>The high-quality draft genome of peach (Prunus persica) identifies unique patterns of genetic diversity, domestication and genome evolution.</title>
        <authorList>
            <consortium name="International Peach Genome Initiative"/>
            <person name="Verde I."/>
            <person name="Abbott A.G."/>
            <person name="Scalabrin S."/>
            <person name="Jung S."/>
            <person name="Shu S."/>
            <person name="Marroni F."/>
            <person name="Zhebentyayeva T."/>
            <person name="Dettori M.T."/>
            <person name="Grimwood J."/>
            <person name="Cattonaro F."/>
            <person name="Zuccolo A."/>
            <person name="Rossini L."/>
            <person name="Jenkins J."/>
            <person name="Vendramin E."/>
            <person name="Meisel L.A."/>
            <person name="Decroocq V."/>
            <person name="Sosinski B."/>
            <person name="Prochnik S."/>
            <person name="Mitros T."/>
            <person name="Policriti A."/>
            <person name="Cipriani G."/>
            <person name="Dondini L."/>
            <person name="Ficklin S."/>
            <person name="Goodstein D.M."/>
            <person name="Xuan P."/>
            <person name="Del Fabbro C."/>
            <person name="Aramini V."/>
            <person name="Copetti D."/>
            <person name="Gonzalez S."/>
            <person name="Horner D.S."/>
            <person name="Falchi R."/>
            <person name="Lucas S."/>
            <person name="Mica E."/>
            <person name="Maldonado J."/>
            <person name="Lazzari B."/>
            <person name="Bielenberg D."/>
            <person name="Pirona R."/>
            <person name="Miculan M."/>
            <person name="Barakat A."/>
            <person name="Testolin R."/>
            <person name="Stella A."/>
            <person name="Tartarini S."/>
            <person name="Tonutti P."/>
            <person name="Arus P."/>
            <person name="Orellana A."/>
            <person name="Wells C."/>
            <person name="Main D."/>
            <person name="Vizzotto G."/>
            <person name="Silva H."/>
            <person name="Salamini F."/>
            <person name="Schmutz J."/>
            <person name="Morgante M."/>
            <person name="Rokhsar D.S."/>
        </authorList>
    </citation>
    <scope>NUCLEOTIDE SEQUENCE [LARGE SCALE GENOMIC DNA]</scope>
    <source>
        <strain evidence="2">cv. Nemared</strain>
    </source>
</reference>
<accession>A0A251RG53</accession>